<proteinExistence type="predicted"/>
<protein>
    <submittedName>
        <fullName evidence="2">Uncharacterized protein</fullName>
    </submittedName>
</protein>
<keyword evidence="1" id="KW-1133">Transmembrane helix</keyword>
<sequence length="34" mass="3783">MNQVNDNKLKKQLSIGLLLATYVAVLAYLSNYIA</sequence>
<gene>
    <name evidence="2" type="ORF">VAT7223_03072</name>
</gene>
<name>A0A1C3IXL3_9VIBR</name>
<keyword evidence="1" id="KW-0812">Transmembrane</keyword>
<dbReference type="EMBL" id="FLQP01000045">
    <property type="protein sequence ID" value="SBS66163.1"/>
    <property type="molecule type" value="Genomic_DNA"/>
</dbReference>
<reference evidence="3" key="1">
    <citation type="submission" date="2016-06" db="EMBL/GenBank/DDBJ databases">
        <authorList>
            <person name="Rodrigo-Torres Lidia"/>
            <person name="Arahal R.David."/>
        </authorList>
    </citation>
    <scope>NUCLEOTIDE SEQUENCE [LARGE SCALE GENOMIC DNA]</scope>
    <source>
        <strain evidence="3">CECT 7223</strain>
    </source>
</reference>
<evidence type="ECO:0000313" key="3">
    <source>
        <dbReference type="Proteomes" id="UP000092876"/>
    </source>
</evidence>
<organism evidence="2 3">
    <name type="scientific">Vibrio atlanticus</name>
    <dbReference type="NCBI Taxonomy" id="693153"/>
    <lineage>
        <taxon>Bacteria</taxon>
        <taxon>Pseudomonadati</taxon>
        <taxon>Pseudomonadota</taxon>
        <taxon>Gammaproteobacteria</taxon>
        <taxon>Vibrionales</taxon>
        <taxon>Vibrionaceae</taxon>
        <taxon>Vibrio</taxon>
    </lineage>
</organism>
<dbReference type="Proteomes" id="UP000092876">
    <property type="component" value="Unassembled WGS sequence"/>
</dbReference>
<feature type="transmembrane region" description="Helical" evidence="1">
    <location>
        <begin position="12"/>
        <end position="33"/>
    </location>
</feature>
<keyword evidence="1" id="KW-0472">Membrane</keyword>
<dbReference type="AlphaFoldDB" id="A0A1C3IXL3"/>
<accession>A0A1C3IXL3</accession>
<evidence type="ECO:0000256" key="1">
    <source>
        <dbReference type="SAM" id="Phobius"/>
    </source>
</evidence>
<evidence type="ECO:0000313" key="2">
    <source>
        <dbReference type="EMBL" id="SBS66163.1"/>
    </source>
</evidence>